<dbReference type="Gramene" id="mRNA:HanXRQr2_Chr01g0024171">
    <property type="protein sequence ID" value="mRNA:HanXRQr2_Chr01g0024171"/>
    <property type="gene ID" value="HanXRQr2_Chr01g0024171"/>
</dbReference>
<feature type="region of interest" description="Disordered" evidence="1">
    <location>
        <begin position="1"/>
        <end position="22"/>
    </location>
</feature>
<reference evidence="2" key="2">
    <citation type="submission" date="2020-06" db="EMBL/GenBank/DDBJ databases">
        <title>Helianthus annuus Genome sequencing and assembly Release 2.</title>
        <authorList>
            <person name="Gouzy J."/>
            <person name="Langlade N."/>
            <person name="Munos S."/>
        </authorList>
    </citation>
    <scope>NUCLEOTIDE SEQUENCE</scope>
    <source>
        <tissue evidence="2">Leaves</tissue>
    </source>
</reference>
<evidence type="ECO:0000313" key="2">
    <source>
        <dbReference type="EMBL" id="KAF5822240.1"/>
    </source>
</evidence>
<evidence type="ECO:0000256" key="1">
    <source>
        <dbReference type="SAM" id="MobiDB-lite"/>
    </source>
</evidence>
<sequence>MMAVHLPEETDGKKSGTTPPSYGSSVAVLATRQLSALHCSFFCGSKVSKNCTYFVCVIMHLSCPLMKFRSLSELELHLFEIVWKFI</sequence>
<gene>
    <name evidence="2" type="ORF">HanXRQr2_Chr01g0024171</name>
</gene>
<dbReference type="AlphaFoldDB" id="A0A9K3JVI5"/>
<name>A0A9K3JVI5_HELAN</name>
<dbReference type="Proteomes" id="UP000215914">
    <property type="component" value="Unassembled WGS sequence"/>
</dbReference>
<feature type="compositionally biased region" description="Basic and acidic residues" evidence="1">
    <location>
        <begin position="1"/>
        <end position="14"/>
    </location>
</feature>
<organism evidence="2 3">
    <name type="scientific">Helianthus annuus</name>
    <name type="common">Common sunflower</name>
    <dbReference type="NCBI Taxonomy" id="4232"/>
    <lineage>
        <taxon>Eukaryota</taxon>
        <taxon>Viridiplantae</taxon>
        <taxon>Streptophyta</taxon>
        <taxon>Embryophyta</taxon>
        <taxon>Tracheophyta</taxon>
        <taxon>Spermatophyta</taxon>
        <taxon>Magnoliopsida</taxon>
        <taxon>eudicotyledons</taxon>
        <taxon>Gunneridae</taxon>
        <taxon>Pentapetalae</taxon>
        <taxon>asterids</taxon>
        <taxon>campanulids</taxon>
        <taxon>Asterales</taxon>
        <taxon>Asteraceae</taxon>
        <taxon>Asteroideae</taxon>
        <taxon>Heliantheae alliance</taxon>
        <taxon>Heliantheae</taxon>
        <taxon>Helianthus</taxon>
    </lineage>
</organism>
<reference evidence="2" key="1">
    <citation type="journal article" date="2017" name="Nature">
        <title>The sunflower genome provides insights into oil metabolism, flowering and Asterid evolution.</title>
        <authorList>
            <person name="Badouin H."/>
            <person name="Gouzy J."/>
            <person name="Grassa C.J."/>
            <person name="Murat F."/>
            <person name="Staton S.E."/>
            <person name="Cottret L."/>
            <person name="Lelandais-Briere C."/>
            <person name="Owens G.L."/>
            <person name="Carrere S."/>
            <person name="Mayjonade B."/>
            <person name="Legrand L."/>
            <person name="Gill N."/>
            <person name="Kane N.C."/>
            <person name="Bowers J.E."/>
            <person name="Hubner S."/>
            <person name="Bellec A."/>
            <person name="Berard A."/>
            <person name="Berges H."/>
            <person name="Blanchet N."/>
            <person name="Boniface M.C."/>
            <person name="Brunel D."/>
            <person name="Catrice O."/>
            <person name="Chaidir N."/>
            <person name="Claudel C."/>
            <person name="Donnadieu C."/>
            <person name="Faraut T."/>
            <person name="Fievet G."/>
            <person name="Helmstetter N."/>
            <person name="King M."/>
            <person name="Knapp S.J."/>
            <person name="Lai Z."/>
            <person name="Le Paslier M.C."/>
            <person name="Lippi Y."/>
            <person name="Lorenzon L."/>
            <person name="Mandel J.R."/>
            <person name="Marage G."/>
            <person name="Marchand G."/>
            <person name="Marquand E."/>
            <person name="Bret-Mestries E."/>
            <person name="Morien E."/>
            <person name="Nambeesan S."/>
            <person name="Nguyen T."/>
            <person name="Pegot-Espagnet P."/>
            <person name="Pouilly N."/>
            <person name="Raftis F."/>
            <person name="Sallet E."/>
            <person name="Schiex T."/>
            <person name="Thomas J."/>
            <person name="Vandecasteele C."/>
            <person name="Vares D."/>
            <person name="Vear F."/>
            <person name="Vautrin S."/>
            <person name="Crespi M."/>
            <person name="Mangin B."/>
            <person name="Burke J.M."/>
            <person name="Salse J."/>
            <person name="Munos S."/>
            <person name="Vincourt P."/>
            <person name="Rieseberg L.H."/>
            <person name="Langlade N.B."/>
        </authorList>
    </citation>
    <scope>NUCLEOTIDE SEQUENCE</scope>
    <source>
        <tissue evidence="2">Leaves</tissue>
    </source>
</reference>
<comment type="caution">
    <text evidence="2">The sequence shown here is derived from an EMBL/GenBank/DDBJ whole genome shotgun (WGS) entry which is preliminary data.</text>
</comment>
<accession>A0A9K3JVI5</accession>
<proteinExistence type="predicted"/>
<protein>
    <submittedName>
        <fullName evidence="2">Uncharacterized protein</fullName>
    </submittedName>
</protein>
<keyword evidence="3" id="KW-1185">Reference proteome</keyword>
<evidence type="ECO:0000313" key="3">
    <source>
        <dbReference type="Proteomes" id="UP000215914"/>
    </source>
</evidence>
<dbReference type="EMBL" id="MNCJ02000316">
    <property type="protein sequence ID" value="KAF5822240.1"/>
    <property type="molecule type" value="Genomic_DNA"/>
</dbReference>